<dbReference type="EC" id="6.3.5.1" evidence="7 8"/>
<evidence type="ECO:0000259" key="10">
    <source>
        <dbReference type="PROSITE" id="PS50263"/>
    </source>
</evidence>
<keyword evidence="3 7" id="KW-0436">Ligase</keyword>
<dbReference type="InterPro" id="IPR003694">
    <property type="entry name" value="NAD_synthase"/>
</dbReference>
<dbReference type="NCBIfam" id="NF010588">
    <property type="entry name" value="PRK13981.1"/>
    <property type="match status" value="1"/>
</dbReference>
<dbReference type="HAMAP" id="MF_02090">
    <property type="entry name" value="NadE_glutamine_dep"/>
    <property type="match status" value="1"/>
</dbReference>
<feature type="active site" description="Proton acceptor; for glutaminase activity" evidence="7">
    <location>
        <position position="41"/>
    </location>
</feature>
<keyword evidence="6 7" id="KW-0520">NAD</keyword>
<comment type="function">
    <text evidence="7">Catalyzes the ATP-dependent amidation of deamido-NAD to form NAD. Uses L-glutamine as a nitrogen source.</text>
</comment>
<comment type="pathway">
    <text evidence="1 7 8">Cofactor biosynthesis; NAD(+) biosynthesis; NAD(+) from deamido-NAD(+) (L-Gln route): step 1/1.</text>
</comment>
<dbReference type="GO" id="GO:0004359">
    <property type="term" value="F:glutaminase activity"/>
    <property type="evidence" value="ECO:0007669"/>
    <property type="project" value="InterPro"/>
</dbReference>
<evidence type="ECO:0000256" key="3">
    <source>
        <dbReference type="ARBA" id="ARBA00022598"/>
    </source>
</evidence>
<sequence length="538" mass="59654">MRVAIAQLNSTVGDIQGNIEMVRDCLARVEAQQPDLLILPEMFITGYPLQDLLKKNWFIQRAEDGLNAVARLSERARCAIVIGGVARRGLNRGLFNGAFVFYQGKEVFWQAKSVFSDFFDEARYFEPAKEIKLWDFRGERIGISVGESAWNHNAVQCQAGKENEPFAFQVHQGATLLINIAASPFRLAGSNWRQRLIQQCCPSCHQPLIFVNQVGANDELIFDGNSLIVTADLKKGTRLKPFAEEIKIVELKELAHMPFEPCPDEEMAGLYDALVLGIRDYFRKCGFQKAVLGLSGGIDSAVVAALTVAALGRENVLGVTMPSQFSSAGSVEDSRTLARNLGIQILTIPISTLYHHYLETLNPFFGNRGPDETEENIQARIRSNILMAIANKFGGLVVATGNYSELAVGYCTLYGDLSGALAPIGDLPKTRVYELAQFINRSEEVIPIAIIKKPPSAELRPGQKDEDTLPPYPVLDKILKLYLEDGFDAETIVEQGFAAETVKLVIGRLAKSEFKRQQAPLVLRVRGWVDRFPIAARY</sequence>
<dbReference type="CDD" id="cd00553">
    <property type="entry name" value="NAD_synthase"/>
    <property type="match status" value="1"/>
</dbReference>
<dbReference type="Pfam" id="PF00795">
    <property type="entry name" value="CN_hydrolase"/>
    <property type="match status" value="1"/>
</dbReference>
<dbReference type="AlphaFoldDB" id="A0A7V3PUH8"/>
<dbReference type="Gene3D" id="3.60.110.10">
    <property type="entry name" value="Carbon-nitrogen hydrolase"/>
    <property type="match status" value="1"/>
</dbReference>
<dbReference type="PROSITE" id="PS50263">
    <property type="entry name" value="CN_HYDROLASE"/>
    <property type="match status" value="1"/>
</dbReference>
<organism evidence="11">
    <name type="scientific">candidate division WOR-3 bacterium</name>
    <dbReference type="NCBI Taxonomy" id="2052148"/>
    <lineage>
        <taxon>Bacteria</taxon>
        <taxon>Bacteria division WOR-3</taxon>
    </lineage>
</organism>
<accession>A0A7V3PUH8</accession>
<evidence type="ECO:0000256" key="6">
    <source>
        <dbReference type="ARBA" id="ARBA00023027"/>
    </source>
</evidence>
<dbReference type="InterPro" id="IPR014445">
    <property type="entry name" value="Gln-dep_NAD_synthase"/>
</dbReference>
<evidence type="ECO:0000256" key="5">
    <source>
        <dbReference type="ARBA" id="ARBA00022840"/>
    </source>
</evidence>
<feature type="domain" description="CN hydrolase" evidence="10">
    <location>
        <begin position="1"/>
        <end position="277"/>
    </location>
</feature>
<gene>
    <name evidence="7" type="primary">nadE</name>
    <name evidence="11" type="ORF">ENX16_06270</name>
</gene>
<dbReference type="Gene3D" id="3.40.50.620">
    <property type="entry name" value="HUPs"/>
    <property type="match status" value="1"/>
</dbReference>
<dbReference type="InterPro" id="IPR003010">
    <property type="entry name" value="C-N_Hydrolase"/>
</dbReference>
<dbReference type="InterPro" id="IPR036526">
    <property type="entry name" value="C-N_Hydrolase_sf"/>
</dbReference>
<feature type="binding site" evidence="7">
    <location>
        <position position="400"/>
    </location>
    <ligand>
        <name>ATP</name>
        <dbReference type="ChEBI" id="CHEBI:30616"/>
    </ligand>
</feature>
<protein>
    <recommendedName>
        <fullName evidence="7 8">Glutamine-dependent NAD(+) synthetase</fullName>
        <ecNumber evidence="7 8">6.3.5.1</ecNumber>
    </recommendedName>
    <alternativeName>
        <fullName evidence="7 8">NAD(+) synthase [glutamine-hydrolyzing]</fullName>
    </alternativeName>
</protein>
<evidence type="ECO:0000256" key="8">
    <source>
        <dbReference type="PIRNR" id="PIRNR006630"/>
    </source>
</evidence>
<dbReference type="CDD" id="cd07570">
    <property type="entry name" value="GAT_Gln-NAD-synth"/>
    <property type="match status" value="1"/>
</dbReference>
<dbReference type="NCBIfam" id="TIGR00552">
    <property type="entry name" value="nadE"/>
    <property type="match status" value="1"/>
</dbReference>
<comment type="similarity">
    <text evidence="2 7 8">In the C-terminal section; belongs to the NAD synthetase family.</text>
</comment>
<evidence type="ECO:0000313" key="11">
    <source>
        <dbReference type="EMBL" id="HGD13665.1"/>
    </source>
</evidence>
<evidence type="ECO:0000256" key="1">
    <source>
        <dbReference type="ARBA" id="ARBA00005188"/>
    </source>
</evidence>
<comment type="caution">
    <text evidence="11">The sequence shown here is derived from an EMBL/GenBank/DDBJ whole genome shotgun (WGS) entry which is preliminary data.</text>
</comment>
<dbReference type="GO" id="GO:0005524">
    <property type="term" value="F:ATP binding"/>
    <property type="evidence" value="ECO:0007669"/>
    <property type="project" value="UniProtKB-UniRule"/>
</dbReference>
<dbReference type="Pfam" id="PF02540">
    <property type="entry name" value="NAD_synthase"/>
    <property type="match status" value="1"/>
</dbReference>
<dbReference type="PANTHER" id="PTHR23090">
    <property type="entry name" value="NH 3 /GLUTAMINE-DEPENDENT NAD + SYNTHETASE"/>
    <property type="match status" value="1"/>
</dbReference>
<feature type="binding site" evidence="7">
    <location>
        <position position="405"/>
    </location>
    <ligand>
        <name>deamido-NAD(+)</name>
        <dbReference type="ChEBI" id="CHEBI:58437"/>
        <note>ligand shared between two neighboring subunits</note>
    </ligand>
</feature>
<dbReference type="GO" id="GO:0003952">
    <property type="term" value="F:NAD+ synthase (glutamine-hydrolyzing) activity"/>
    <property type="evidence" value="ECO:0007669"/>
    <property type="project" value="UniProtKB-UniRule"/>
</dbReference>
<dbReference type="InterPro" id="IPR022310">
    <property type="entry name" value="NAD/GMP_synthase"/>
</dbReference>
<dbReference type="GO" id="GO:0005737">
    <property type="term" value="C:cytoplasm"/>
    <property type="evidence" value="ECO:0007669"/>
    <property type="project" value="InterPro"/>
</dbReference>
<comment type="catalytic activity">
    <reaction evidence="7 8">
        <text>deamido-NAD(+) + L-glutamine + ATP + H2O = L-glutamate + AMP + diphosphate + NAD(+) + H(+)</text>
        <dbReference type="Rhea" id="RHEA:24384"/>
        <dbReference type="ChEBI" id="CHEBI:15377"/>
        <dbReference type="ChEBI" id="CHEBI:15378"/>
        <dbReference type="ChEBI" id="CHEBI:29985"/>
        <dbReference type="ChEBI" id="CHEBI:30616"/>
        <dbReference type="ChEBI" id="CHEBI:33019"/>
        <dbReference type="ChEBI" id="CHEBI:57540"/>
        <dbReference type="ChEBI" id="CHEBI:58359"/>
        <dbReference type="ChEBI" id="CHEBI:58437"/>
        <dbReference type="ChEBI" id="CHEBI:456215"/>
        <dbReference type="EC" id="6.3.5.1"/>
    </reaction>
</comment>
<feature type="binding site" evidence="7">
    <location>
        <position position="183"/>
    </location>
    <ligand>
        <name>L-glutamine</name>
        <dbReference type="ChEBI" id="CHEBI:58359"/>
    </ligand>
</feature>
<dbReference type="UniPathway" id="UPA00253">
    <property type="reaction ID" value="UER00334"/>
</dbReference>
<name>A0A7V3PUH8_UNCW3</name>
<keyword evidence="5 7" id="KW-0067">ATP-binding</keyword>
<proteinExistence type="inferred from homology"/>
<dbReference type="FunFam" id="3.40.50.620:FF:000106">
    <property type="entry name" value="Glutamine-dependent NAD(+) synthetase"/>
    <property type="match status" value="1"/>
</dbReference>
<feature type="active site" description="For glutaminase activity" evidence="7">
    <location>
        <position position="112"/>
    </location>
</feature>
<dbReference type="GO" id="GO:0009435">
    <property type="term" value="P:NAD+ biosynthetic process"/>
    <property type="evidence" value="ECO:0007669"/>
    <property type="project" value="UniProtKB-UniRule"/>
</dbReference>
<comment type="caution">
    <text evidence="7">Lacks conserved residue(s) required for the propagation of feature annotation.</text>
</comment>
<dbReference type="PANTHER" id="PTHR23090:SF9">
    <property type="entry name" value="GLUTAMINE-DEPENDENT NAD(+) SYNTHETASE"/>
    <property type="match status" value="1"/>
</dbReference>
<feature type="binding site" evidence="7">
    <location>
        <begin position="293"/>
        <end position="300"/>
    </location>
    <ligand>
        <name>ATP</name>
        <dbReference type="ChEBI" id="CHEBI:30616"/>
    </ligand>
</feature>
<keyword evidence="4 7" id="KW-0547">Nucleotide-binding</keyword>
<dbReference type="SUPFAM" id="SSF52402">
    <property type="entry name" value="Adenine nucleotide alpha hydrolases-like"/>
    <property type="match status" value="1"/>
</dbReference>
<comment type="similarity">
    <text evidence="9">Belongs to the NAD synthetase family.</text>
</comment>
<feature type="binding site" evidence="7">
    <location>
        <position position="515"/>
    </location>
    <ligand>
        <name>deamido-NAD(+)</name>
        <dbReference type="ChEBI" id="CHEBI:58437"/>
        <note>ligand shared between two neighboring subunits</note>
    </ligand>
</feature>
<evidence type="ECO:0000256" key="7">
    <source>
        <dbReference type="HAMAP-Rule" id="MF_02090"/>
    </source>
</evidence>
<dbReference type="GO" id="GO:0008795">
    <property type="term" value="F:NAD+ synthase activity"/>
    <property type="evidence" value="ECO:0007669"/>
    <property type="project" value="UniProtKB-UniRule"/>
</dbReference>
<reference evidence="11" key="1">
    <citation type="journal article" date="2020" name="mSystems">
        <title>Genome- and Community-Level Interaction Insights into Carbon Utilization and Element Cycling Functions of Hydrothermarchaeota in Hydrothermal Sediment.</title>
        <authorList>
            <person name="Zhou Z."/>
            <person name="Liu Y."/>
            <person name="Xu W."/>
            <person name="Pan J."/>
            <person name="Luo Z.H."/>
            <person name="Li M."/>
        </authorList>
    </citation>
    <scope>NUCLEOTIDE SEQUENCE [LARGE SCALE GENOMIC DNA]</scope>
    <source>
        <strain evidence="11">SpSt-914</strain>
    </source>
</reference>
<evidence type="ECO:0000256" key="2">
    <source>
        <dbReference type="ARBA" id="ARBA00007145"/>
    </source>
</evidence>
<dbReference type="PIRSF" id="PIRSF006630">
    <property type="entry name" value="NADS_GAT"/>
    <property type="match status" value="1"/>
</dbReference>
<dbReference type="EMBL" id="DTMZ01000147">
    <property type="protein sequence ID" value="HGD13665.1"/>
    <property type="molecule type" value="Genomic_DNA"/>
</dbReference>
<dbReference type="SUPFAM" id="SSF56317">
    <property type="entry name" value="Carbon-nitrogen hydrolase"/>
    <property type="match status" value="1"/>
</dbReference>
<evidence type="ECO:0000256" key="9">
    <source>
        <dbReference type="RuleBase" id="RU003811"/>
    </source>
</evidence>
<feature type="binding site" evidence="7">
    <location>
        <position position="376"/>
    </location>
    <ligand>
        <name>deamido-NAD(+)</name>
        <dbReference type="ChEBI" id="CHEBI:58437"/>
        <note>ligand shared between two neighboring subunits</note>
    </ligand>
</feature>
<evidence type="ECO:0000256" key="4">
    <source>
        <dbReference type="ARBA" id="ARBA00022741"/>
    </source>
</evidence>
<dbReference type="InterPro" id="IPR014729">
    <property type="entry name" value="Rossmann-like_a/b/a_fold"/>
</dbReference>